<sequence length="113" mass="12067">MSTPTLTDVIAAKNRIGSYITRTPLHRHLALEKIVGTEVYVKHENHQKLGAFKIRGGVNLLAQMAPTDLKKGVSTASSGNHGQSIAYAASLFGAKAFIAVPEIANPGKVESMR</sequence>
<reference evidence="5" key="1">
    <citation type="submission" date="2018-05" db="EMBL/GenBank/DDBJ databases">
        <authorList>
            <person name="Lanie J.A."/>
            <person name="Ng W.-L."/>
            <person name="Kazmierczak K.M."/>
            <person name="Andrzejewski T.M."/>
            <person name="Davidsen T.M."/>
            <person name="Wayne K.J."/>
            <person name="Tettelin H."/>
            <person name="Glass J.I."/>
            <person name="Rusch D."/>
            <person name="Podicherti R."/>
            <person name="Tsui H.-C.T."/>
            <person name="Winkler M.E."/>
        </authorList>
    </citation>
    <scope>NUCLEOTIDE SEQUENCE</scope>
</reference>
<dbReference type="PANTHER" id="PTHR48078">
    <property type="entry name" value="THREONINE DEHYDRATASE, MITOCHONDRIAL-RELATED"/>
    <property type="match status" value="1"/>
</dbReference>
<dbReference type="GO" id="GO:0003941">
    <property type="term" value="F:L-serine ammonia-lyase activity"/>
    <property type="evidence" value="ECO:0007669"/>
    <property type="project" value="TreeGrafter"/>
</dbReference>
<dbReference type="GO" id="GO:0004794">
    <property type="term" value="F:threonine deaminase activity"/>
    <property type="evidence" value="ECO:0007669"/>
    <property type="project" value="TreeGrafter"/>
</dbReference>
<keyword evidence="2" id="KW-0663">Pyridoxal phosphate</keyword>
<protein>
    <recommendedName>
        <fullName evidence="4">Tryptophan synthase beta chain-like PALP domain-containing protein</fullName>
    </recommendedName>
</protein>
<dbReference type="GO" id="GO:0009097">
    <property type="term" value="P:isoleucine biosynthetic process"/>
    <property type="evidence" value="ECO:0007669"/>
    <property type="project" value="TreeGrafter"/>
</dbReference>
<dbReference type="EMBL" id="UINC01010481">
    <property type="protein sequence ID" value="SVA46597.1"/>
    <property type="molecule type" value="Genomic_DNA"/>
</dbReference>
<comment type="cofactor">
    <cofactor evidence="1">
        <name>pyridoxal 5'-phosphate</name>
        <dbReference type="ChEBI" id="CHEBI:597326"/>
    </cofactor>
</comment>
<dbReference type="GO" id="GO:0006567">
    <property type="term" value="P:L-threonine catabolic process"/>
    <property type="evidence" value="ECO:0007669"/>
    <property type="project" value="TreeGrafter"/>
</dbReference>
<evidence type="ECO:0000256" key="2">
    <source>
        <dbReference type="ARBA" id="ARBA00022898"/>
    </source>
</evidence>
<dbReference type="InterPro" id="IPR036052">
    <property type="entry name" value="TrpB-like_PALP_sf"/>
</dbReference>
<dbReference type="InterPro" id="IPR050147">
    <property type="entry name" value="Ser/Thr_Dehydratase"/>
</dbReference>
<dbReference type="Pfam" id="PF00291">
    <property type="entry name" value="PALP"/>
    <property type="match status" value="1"/>
</dbReference>
<organism evidence="5">
    <name type="scientific">marine metagenome</name>
    <dbReference type="NCBI Taxonomy" id="408172"/>
    <lineage>
        <taxon>unclassified sequences</taxon>
        <taxon>metagenomes</taxon>
        <taxon>ecological metagenomes</taxon>
    </lineage>
</organism>
<accession>A0A381W3W8</accession>
<dbReference type="SUPFAM" id="SSF53686">
    <property type="entry name" value="Tryptophan synthase beta subunit-like PLP-dependent enzymes"/>
    <property type="match status" value="1"/>
</dbReference>
<dbReference type="Gene3D" id="3.40.50.1100">
    <property type="match status" value="2"/>
</dbReference>
<evidence type="ECO:0000313" key="5">
    <source>
        <dbReference type="EMBL" id="SVA46597.1"/>
    </source>
</evidence>
<evidence type="ECO:0000256" key="1">
    <source>
        <dbReference type="ARBA" id="ARBA00001933"/>
    </source>
</evidence>
<dbReference type="AlphaFoldDB" id="A0A381W3W8"/>
<proteinExistence type="predicted"/>
<feature type="non-terminal residue" evidence="5">
    <location>
        <position position="113"/>
    </location>
</feature>
<evidence type="ECO:0000259" key="4">
    <source>
        <dbReference type="Pfam" id="PF00291"/>
    </source>
</evidence>
<dbReference type="InterPro" id="IPR001926">
    <property type="entry name" value="TrpB-like_PALP"/>
</dbReference>
<evidence type="ECO:0000256" key="3">
    <source>
        <dbReference type="ARBA" id="ARBA00023239"/>
    </source>
</evidence>
<keyword evidence="3" id="KW-0456">Lyase</keyword>
<gene>
    <name evidence="5" type="ORF">METZ01_LOCUS99451</name>
</gene>
<dbReference type="GO" id="GO:0006565">
    <property type="term" value="P:L-serine catabolic process"/>
    <property type="evidence" value="ECO:0007669"/>
    <property type="project" value="TreeGrafter"/>
</dbReference>
<dbReference type="PANTHER" id="PTHR48078:SF7">
    <property type="entry name" value="BLL6502 PROTEIN"/>
    <property type="match status" value="1"/>
</dbReference>
<name>A0A381W3W8_9ZZZZ</name>
<feature type="domain" description="Tryptophan synthase beta chain-like PALP" evidence="4">
    <location>
        <begin position="19"/>
        <end position="113"/>
    </location>
</feature>